<reference evidence="3 4" key="1">
    <citation type="journal article" date="2023" name="Int. J. Mol. Sci.">
        <title>De Novo Assembly and Annotation of 11 Diverse Shrub Willow (Salix) Genomes Reveals Novel Gene Organization in Sex-Linked Regions.</title>
        <authorList>
            <person name="Hyden B."/>
            <person name="Feng K."/>
            <person name="Yates T.B."/>
            <person name="Jawdy S."/>
            <person name="Cereghino C."/>
            <person name="Smart L.B."/>
            <person name="Muchero W."/>
        </authorList>
    </citation>
    <scope>NUCLEOTIDE SEQUENCE [LARGE SCALE GENOMIC DNA]</scope>
    <source>
        <tissue evidence="3">Shoot tip</tissue>
    </source>
</reference>
<organism evidence="3 4">
    <name type="scientific">Salix udensis</name>
    <dbReference type="NCBI Taxonomy" id="889485"/>
    <lineage>
        <taxon>Eukaryota</taxon>
        <taxon>Viridiplantae</taxon>
        <taxon>Streptophyta</taxon>
        <taxon>Embryophyta</taxon>
        <taxon>Tracheophyta</taxon>
        <taxon>Spermatophyta</taxon>
        <taxon>Magnoliopsida</taxon>
        <taxon>eudicotyledons</taxon>
        <taxon>Gunneridae</taxon>
        <taxon>Pentapetalae</taxon>
        <taxon>rosids</taxon>
        <taxon>fabids</taxon>
        <taxon>Malpighiales</taxon>
        <taxon>Salicaceae</taxon>
        <taxon>Saliceae</taxon>
        <taxon>Salix</taxon>
    </lineage>
</organism>
<sequence length="193" mass="20963">MEYASSKGAIWSYSDDKKSSSSTATGLKNRPHGLVPKVKNEVKTKVQKLKDTRDYSFLLTDDAELPAPTKELAPRNVFARNSEARSAQVPQKIKQASSNSGRNIHGIREEGKPVFRNAQIHSKVGSQKPASANKLDAASINSKRQRGTLEEEIDAFQKFTAPIGAAPIALVKIDRGLLGMARLGSNRLVDPPG</sequence>
<dbReference type="PANTHER" id="PTHR22691">
    <property type="entry name" value="YEAST SPT2-RELATED"/>
    <property type="match status" value="1"/>
</dbReference>
<dbReference type="GO" id="GO:0006360">
    <property type="term" value="P:transcription by RNA polymerase I"/>
    <property type="evidence" value="ECO:0007669"/>
    <property type="project" value="TreeGrafter"/>
</dbReference>
<keyword evidence="1" id="KW-0175">Coiled coil</keyword>
<dbReference type="GO" id="GO:0005730">
    <property type="term" value="C:nucleolus"/>
    <property type="evidence" value="ECO:0007669"/>
    <property type="project" value="TreeGrafter"/>
</dbReference>
<protein>
    <submittedName>
        <fullName evidence="3">Uncharacterized protein</fullName>
    </submittedName>
</protein>
<dbReference type="GO" id="GO:0003677">
    <property type="term" value="F:DNA binding"/>
    <property type="evidence" value="ECO:0007669"/>
    <property type="project" value="TreeGrafter"/>
</dbReference>
<dbReference type="GO" id="GO:0006334">
    <property type="term" value="P:nucleosome assembly"/>
    <property type="evidence" value="ECO:0007669"/>
    <property type="project" value="TreeGrafter"/>
</dbReference>
<evidence type="ECO:0000256" key="1">
    <source>
        <dbReference type="ARBA" id="ARBA00023054"/>
    </source>
</evidence>
<evidence type="ECO:0000313" key="3">
    <source>
        <dbReference type="EMBL" id="KAJ6401344.1"/>
    </source>
</evidence>
<feature type="compositionally biased region" description="Polar residues" evidence="2">
    <location>
        <begin position="84"/>
        <end position="102"/>
    </location>
</feature>
<name>A0AAD6JAE4_9ROSI</name>
<keyword evidence="4" id="KW-1185">Reference proteome</keyword>
<comment type="caution">
    <text evidence="3">The sequence shown here is derived from an EMBL/GenBank/DDBJ whole genome shotgun (WGS) entry which is preliminary data.</text>
</comment>
<dbReference type="GO" id="GO:0042393">
    <property type="term" value="F:histone binding"/>
    <property type="evidence" value="ECO:0007669"/>
    <property type="project" value="TreeGrafter"/>
</dbReference>
<proteinExistence type="predicted"/>
<dbReference type="EMBL" id="JAPFFJ010000019">
    <property type="protein sequence ID" value="KAJ6401344.1"/>
    <property type="molecule type" value="Genomic_DNA"/>
</dbReference>
<accession>A0AAD6JAE4</accession>
<dbReference type="Proteomes" id="UP001162972">
    <property type="component" value="Chromosome 14"/>
</dbReference>
<dbReference type="AlphaFoldDB" id="A0AAD6JAE4"/>
<feature type="region of interest" description="Disordered" evidence="2">
    <location>
        <begin position="1"/>
        <end position="37"/>
    </location>
</feature>
<evidence type="ECO:0000313" key="4">
    <source>
        <dbReference type="Proteomes" id="UP001162972"/>
    </source>
</evidence>
<gene>
    <name evidence="3" type="ORF">OIU84_016706</name>
</gene>
<dbReference type="PANTHER" id="PTHR22691:SF8">
    <property type="entry name" value="PROTEIN SPT2 HOMOLOG"/>
    <property type="match status" value="1"/>
</dbReference>
<evidence type="ECO:0000256" key="2">
    <source>
        <dbReference type="SAM" id="MobiDB-lite"/>
    </source>
</evidence>
<feature type="region of interest" description="Disordered" evidence="2">
    <location>
        <begin position="83"/>
        <end position="105"/>
    </location>
</feature>